<keyword evidence="2 6" id="KW-0805">Transcription regulation</keyword>
<evidence type="ECO:0000256" key="2">
    <source>
        <dbReference type="ARBA" id="ARBA00023015"/>
    </source>
</evidence>
<dbReference type="PANTHER" id="PTHR43133:SF8">
    <property type="entry name" value="RNA POLYMERASE SIGMA FACTOR HI_1459-RELATED"/>
    <property type="match status" value="1"/>
</dbReference>
<dbReference type="InterPro" id="IPR013249">
    <property type="entry name" value="RNA_pol_sigma70_r4_t2"/>
</dbReference>
<dbReference type="Proteomes" id="UP001164803">
    <property type="component" value="Chromosome"/>
</dbReference>
<keyword evidence="4 6" id="KW-0238">DNA-binding</keyword>
<keyword evidence="10" id="KW-1185">Reference proteome</keyword>
<keyword evidence="3 6" id="KW-0731">Sigma factor</keyword>
<evidence type="ECO:0000256" key="6">
    <source>
        <dbReference type="RuleBase" id="RU000716"/>
    </source>
</evidence>
<dbReference type="CDD" id="cd06171">
    <property type="entry name" value="Sigma70_r4"/>
    <property type="match status" value="1"/>
</dbReference>
<sequence>MSDVSADEAVLSLFDTYADRIYEFAKYSLGNAQDAEDLVQEVFMRVFRNWDRQPAENPNAWLWTIARNCIRDVYRRRSRRKEQSVSDPELWTHEARGPDTLVEVEDILEDLSPMERQVVYLRLIEDMSTEAAARALGWNSVKVRVTLHRAVRKLRGMLTAMEPIQPTRRKST</sequence>
<dbReference type="InterPro" id="IPR039425">
    <property type="entry name" value="RNA_pol_sigma-70-like"/>
</dbReference>
<dbReference type="InterPro" id="IPR007627">
    <property type="entry name" value="RNA_pol_sigma70_r2"/>
</dbReference>
<accession>A0ABY6YZZ3</accession>
<dbReference type="Pfam" id="PF04542">
    <property type="entry name" value="Sigma70_r2"/>
    <property type="match status" value="1"/>
</dbReference>
<proteinExistence type="inferred from homology"/>
<evidence type="ECO:0000313" key="10">
    <source>
        <dbReference type="Proteomes" id="UP001164803"/>
    </source>
</evidence>
<evidence type="ECO:0000259" key="8">
    <source>
        <dbReference type="Pfam" id="PF08281"/>
    </source>
</evidence>
<dbReference type="PROSITE" id="PS01063">
    <property type="entry name" value="SIGMA70_ECF"/>
    <property type="match status" value="1"/>
</dbReference>
<comment type="similarity">
    <text evidence="1 6">Belongs to the sigma-70 factor family. ECF subfamily.</text>
</comment>
<dbReference type="InterPro" id="IPR036388">
    <property type="entry name" value="WH-like_DNA-bd_sf"/>
</dbReference>
<evidence type="ECO:0000256" key="4">
    <source>
        <dbReference type="ARBA" id="ARBA00023125"/>
    </source>
</evidence>
<gene>
    <name evidence="9" type="ORF">NZD86_17705</name>
</gene>
<dbReference type="InterPro" id="IPR013324">
    <property type="entry name" value="RNA_pol_sigma_r3/r4-like"/>
</dbReference>
<dbReference type="InterPro" id="IPR013325">
    <property type="entry name" value="RNA_pol_sigma_r2"/>
</dbReference>
<evidence type="ECO:0000256" key="3">
    <source>
        <dbReference type="ARBA" id="ARBA00023082"/>
    </source>
</evidence>
<dbReference type="InterPro" id="IPR000838">
    <property type="entry name" value="RNA_pol_sigma70_ECF_CS"/>
</dbReference>
<organism evidence="9 10">
    <name type="scientific">Alicyclobacillus dauci</name>
    <dbReference type="NCBI Taxonomy" id="1475485"/>
    <lineage>
        <taxon>Bacteria</taxon>
        <taxon>Bacillati</taxon>
        <taxon>Bacillota</taxon>
        <taxon>Bacilli</taxon>
        <taxon>Bacillales</taxon>
        <taxon>Alicyclobacillaceae</taxon>
        <taxon>Alicyclobacillus</taxon>
    </lineage>
</organism>
<feature type="domain" description="RNA polymerase sigma-70 region 2" evidence="7">
    <location>
        <begin position="13"/>
        <end position="80"/>
    </location>
</feature>
<evidence type="ECO:0000256" key="1">
    <source>
        <dbReference type="ARBA" id="ARBA00010641"/>
    </source>
</evidence>
<dbReference type="Gene3D" id="1.10.1740.10">
    <property type="match status" value="1"/>
</dbReference>
<evidence type="ECO:0000259" key="7">
    <source>
        <dbReference type="Pfam" id="PF04542"/>
    </source>
</evidence>
<dbReference type="PANTHER" id="PTHR43133">
    <property type="entry name" value="RNA POLYMERASE ECF-TYPE SIGMA FACTO"/>
    <property type="match status" value="1"/>
</dbReference>
<dbReference type="SUPFAM" id="SSF88659">
    <property type="entry name" value="Sigma3 and sigma4 domains of RNA polymerase sigma factors"/>
    <property type="match status" value="1"/>
</dbReference>
<dbReference type="Gene3D" id="1.10.10.10">
    <property type="entry name" value="Winged helix-like DNA-binding domain superfamily/Winged helix DNA-binding domain"/>
    <property type="match status" value="1"/>
</dbReference>
<dbReference type="RefSeq" id="WP_268043372.1">
    <property type="nucleotide sequence ID" value="NZ_CP104064.1"/>
</dbReference>
<dbReference type="InterPro" id="IPR014284">
    <property type="entry name" value="RNA_pol_sigma-70_dom"/>
</dbReference>
<dbReference type="SUPFAM" id="SSF88946">
    <property type="entry name" value="Sigma2 domain of RNA polymerase sigma factors"/>
    <property type="match status" value="1"/>
</dbReference>
<keyword evidence="5 6" id="KW-0804">Transcription</keyword>
<reference evidence="9" key="1">
    <citation type="submission" date="2022-08" db="EMBL/GenBank/DDBJ databases">
        <title>Alicyclobacillus dauci DSM2870, complete genome.</title>
        <authorList>
            <person name="Wang Q."/>
            <person name="Cai R."/>
            <person name="Wang Z."/>
        </authorList>
    </citation>
    <scope>NUCLEOTIDE SEQUENCE</scope>
    <source>
        <strain evidence="9">DSM 28700</strain>
    </source>
</reference>
<feature type="domain" description="RNA polymerase sigma factor 70 region 4 type 2" evidence="8">
    <location>
        <begin position="102"/>
        <end position="154"/>
    </location>
</feature>
<dbReference type="EMBL" id="CP104064">
    <property type="protein sequence ID" value="WAH36070.1"/>
    <property type="molecule type" value="Genomic_DNA"/>
</dbReference>
<dbReference type="Pfam" id="PF08281">
    <property type="entry name" value="Sigma70_r4_2"/>
    <property type="match status" value="1"/>
</dbReference>
<dbReference type="NCBIfam" id="TIGR02937">
    <property type="entry name" value="sigma70-ECF"/>
    <property type="match status" value="1"/>
</dbReference>
<evidence type="ECO:0000313" key="9">
    <source>
        <dbReference type="EMBL" id="WAH36070.1"/>
    </source>
</evidence>
<protein>
    <recommendedName>
        <fullName evidence="6">RNA polymerase sigma factor</fullName>
    </recommendedName>
</protein>
<name>A0ABY6YZZ3_9BACL</name>
<evidence type="ECO:0000256" key="5">
    <source>
        <dbReference type="ARBA" id="ARBA00023163"/>
    </source>
</evidence>